<dbReference type="Proteomes" id="UP001177021">
    <property type="component" value="Unassembled WGS sequence"/>
</dbReference>
<gene>
    <name evidence="1" type="ORF">MILVUS5_LOCUS24110</name>
</gene>
<comment type="caution">
    <text evidence="1">The sequence shown here is derived from an EMBL/GenBank/DDBJ whole genome shotgun (WGS) entry which is preliminary data.</text>
</comment>
<dbReference type="EMBL" id="CASHSV030000311">
    <property type="protein sequence ID" value="CAJ2657550.1"/>
    <property type="molecule type" value="Genomic_DNA"/>
</dbReference>
<evidence type="ECO:0000313" key="1">
    <source>
        <dbReference type="EMBL" id="CAJ2657550.1"/>
    </source>
</evidence>
<protein>
    <submittedName>
        <fullName evidence="1">Uncharacterized protein</fullName>
    </submittedName>
</protein>
<keyword evidence="2" id="KW-1185">Reference proteome</keyword>
<reference evidence="1" key="1">
    <citation type="submission" date="2023-10" db="EMBL/GenBank/DDBJ databases">
        <authorList>
            <person name="Rodriguez Cubillos JULIANA M."/>
            <person name="De Vega J."/>
        </authorList>
    </citation>
    <scope>NUCLEOTIDE SEQUENCE</scope>
</reference>
<accession>A0ACB0KNF9</accession>
<name>A0ACB0KNF9_TRIPR</name>
<organism evidence="1 2">
    <name type="scientific">Trifolium pratense</name>
    <name type="common">Red clover</name>
    <dbReference type="NCBI Taxonomy" id="57577"/>
    <lineage>
        <taxon>Eukaryota</taxon>
        <taxon>Viridiplantae</taxon>
        <taxon>Streptophyta</taxon>
        <taxon>Embryophyta</taxon>
        <taxon>Tracheophyta</taxon>
        <taxon>Spermatophyta</taxon>
        <taxon>Magnoliopsida</taxon>
        <taxon>eudicotyledons</taxon>
        <taxon>Gunneridae</taxon>
        <taxon>Pentapetalae</taxon>
        <taxon>rosids</taxon>
        <taxon>fabids</taxon>
        <taxon>Fabales</taxon>
        <taxon>Fabaceae</taxon>
        <taxon>Papilionoideae</taxon>
        <taxon>50 kb inversion clade</taxon>
        <taxon>NPAAA clade</taxon>
        <taxon>Hologalegina</taxon>
        <taxon>IRL clade</taxon>
        <taxon>Trifolieae</taxon>
        <taxon>Trifolium</taxon>
    </lineage>
</organism>
<sequence length="334" mass="37242">MFHGKIPTSLSTCSNMKVLNLNHNNITGSIPYHIGEIVNLDLIDLSHNLISGKVPYQLGNVKYTTVNGPIPSSLLRKITLSYNSLEGEIPSLQDSVAPNAFIGNEFLCNQGYSDTTCYSSPTKGTGVYGSVYKAKLPSGRVVALKKLHNLEANEALIRRIFKNEVRMLTKIRHRSILKLYGFCLHNRCMLLVLEYMEKGSLDCVLHNDVEAVELDWSERVDIVKGIAHRLSYLHYDCKPAIIHRDVTTKNVLLNSEMEAYLSDFGIARLQNSSSLNQTVLAGTYGYLAPELAYTNSVTEKYDVYSFGVVALEIIMGKHPVELVSSLRFAFTITS</sequence>
<proteinExistence type="predicted"/>
<evidence type="ECO:0000313" key="2">
    <source>
        <dbReference type="Proteomes" id="UP001177021"/>
    </source>
</evidence>